<sequence>MTLVVLLTWRPVDTVVARGPVKWPPPYWKIAIAELLFNRSRICERRRKQDFLVEKKPSSCGAMGETKTFNEKIRKMTLGKRTDEKGGILYRGGQRVRSEVL</sequence>
<keyword evidence="1" id="KW-0732">Signal</keyword>
<evidence type="ECO:0000313" key="3">
    <source>
        <dbReference type="Proteomes" id="UP000233551"/>
    </source>
</evidence>
<keyword evidence="3" id="KW-1185">Reference proteome</keyword>
<protein>
    <submittedName>
        <fullName evidence="2">Uncharacterized protein</fullName>
    </submittedName>
</protein>
<dbReference type="EMBL" id="PGOL01000222">
    <property type="protein sequence ID" value="PKI74176.1"/>
    <property type="molecule type" value="Genomic_DNA"/>
</dbReference>
<evidence type="ECO:0000313" key="2">
    <source>
        <dbReference type="EMBL" id="PKI74176.1"/>
    </source>
</evidence>
<proteinExistence type="predicted"/>
<feature type="chain" id="PRO_5014186222" evidence="1">
    <location>
        <begin position="18"/>
        <end position="101"/>
    </location>
</feature>
<comment type="caution">
    <text evidence="2">The sequence shown here is derived from an EMBL/GenBank/DDBJ whole genome shotgun (WGS) entry which is preliminary data.</text>
</comment>
<accession>A0A2I0L1Z7</accession>
<name>A0A2I0L1Z7_PUNGR</name>
<feature type="signal peptide" evidence="1">
    <location>
        <begin position="1"/>
        <end position="17"/>
    </location>
</feature>
<dbReference type="Proteomes" id="UP000233551">
    <property type="component" value="Unassembled WGS sequence"/>
</dbReference>
<dbReference type="AlphaFoldDB" id="A0A2I0L1Z7"/>
<evidence type="ECO:0000256" key="1">
    <source>
        <dbReference type="SAM" id="SignalP"/>
    </source>
</evidence>
<gene>
    <name evidence="2" type="ORF">CRG98_005414</name>
</gene>
<reference evidence="2 3" key="1">
    <citation type="submission" date="2017-11" db="EMBL/GenBank/DDBJ databases">
        <title>De-novo sequencing of pomegranate (Punica granatum L.) genome.</title>
        <authorList>
            <person name="Akparov Z."/>
            <person name="Amiraslanov A."/>
            <person name="Hajiyeva S."/>
            <person name="Abbasov M."/>
            <person name="Kaur K."/>
            <person name="Hamwieh A."/>
            <person name="Solovyev V."/>
            <person name="Salamov A."/>
            <person name="Braich B."/>
            <person name="Kosarev P."/>
            <person name="Mahmoud A."/>
            <person name="Hajiyev E."/>
            <person name="Babayeva S."/>
            <person name="Izzatullayeva V."/>
            <person name="Mammadov A."/>
            <person name="Mammadov A."/>
            <person name="Sharifova S."/>
            <person name="Ojaghi J."/>
            <person name="Eynullazada K."/>
            <person name="Bayramov B."/>
            <person name="Abdulazimova A."/>
            <person name="Shahmuradov I."/>
        </authorList>
    </citation>
    <scope>NUCLEOTIDE SEQUENCE [LARGE SCALE GENOMIC DNA]</scope>
    <source>
        <strain evidence="3">cv. AG2017</strain>
        <tissue evidence="2">Leaf</tissue>
    </source>
</reference>
<organism evidence="2 3">
    <name type="scientific">Punica granatum</name>
    <name type="common">Pomegranate</name>
    <dbReference type="NCBI Taxonomy" id="22663"/>
    <lineage>
        <taxon>Eukaryota</taxon>
        <taxon>Viridiplantae</taxon>
        <taxon>Streptophyta</taxon>
        <taxon>Embryophyta</taxon>
        <taxon>Tracheophyta</taxon>
        <taxon>Spermatophyta</taxon>
        <taxon>Magnoliopsida</taxon>
        <taxon>eudicotyledons</taxon>
        <taxon>Gunneridae</taxon>
        <taxon>Pentapetalae</taxon>
        <taxon>rosids</taxon>
        <taxon>malvids</taxon>
        <taxon>Myrtales</taxon>
        <taxon>Lythraceae</taxon>
        <taxon>Punica</taxon>
    </lineage>
</organism>